<reference evidence="1 2" key="1">
    <citation type="submission" date="2018-02" db="EMBL/GenBank/DDBJ databases">
        <authorList>
            <person name="Cohen D.B."/>
            <person name="Kent A.D."/>
        </authorList>
    </citation>
    <scope>NUCLEOTIDE SEQUENCE [LARGE SCALE GENOMIC DNA]</scope>
    <source>
        <strain evidence="1 2">CCAP 1448/3</strain>
    </source>
</reference>
<dbReference type="AlphaFoldDB" id="A0A2T1C3I0"/>
<name>A0A2T1C3I0_9CYAN</name>
<reference evidence="1 2" key="2">
    <citation type="submission" date="2018-03" db="EMBL/GenBank/DDBJ databases">
        <title>The ancient ancestry and fast evolution of plastids.</title>
        <authorList>
            <person name="Moore K.R."/>
            <person name="Magnabosco C."/>
            <person name="Momper L."/>
            <person name="Gold D.A."/>
            <person name="Bosak T."/>
            <person name="Fournier G.P."/>
        </authorList>
    </citation>
    <scope>NUCLEOTIDE SEQUENCE [LARGE SCALE GENOMIC DNA]</scope>
    <source>
        <strain evidence="1 2">CCAP 1448/3</strain>
    </source>
</reference>
<dbReference type="RefSeq" id="WP_106288773.1">
    <property type="nucleotide sequence ID" value="NZ_PVWJ01000048.1"/>
</dbReference>
<dbReference type="EMBL" id="PVWJ01000048">
    <property type="protein sequence ID" value="PSB02821.1"/>
    <property type="molecule type" value="Genomic_DNA"/>
</dbReference>
<evidence type="ECO:0000313" key="2">
    <source>
        <dbReference type="Proteomes" id="UP000238762"/>
    </source>
</evidence>
<organism evidence="1 2">
    <name type="scientific">Merismopedia glauca CCAP 1448/3</name>
    <dbReference type="NCBI Taxonomy" id="1296344"/>
    <lineage>
        <taxon>Bacteria</taxon>
        <taxon>Bacillati</taxon>
        <taxon>Cyanobacteriota</taxon>
        <taxon>Cyanophyceae</taxon>
        <taxon>Synechococcales</taxon>
        <taxon>Merismopediaceae</taxon>
        <taxon>Merismopedia</taxon>
    </lineage>
</organism>
<gene>
    <name evidence="1" type="ORF">C7B64_11380</name>
</gene>
<proteinExistence type="predicted"/>
<protein>
    <submittedName>
        <fullName evidence="1">Uncharacterized protein</fullName>
    </submittedName>
</protein>
<evidence type="ECO:0000313" key="1">
    <source>
        <dbReference type="EMBL" id="PSB02821.1"/>
    </source>
</evidence>
<sequence length="583" mass="67491">MAFSPSSRDNKSLSELYWGIIDTERGDRALWQAASPQNLTKLVKQLPDSELPTWQSQVEGLSDSFHMGIFQDSKPLELARTFMREGLNTKDRRFLETAAYYYDRAQQFNEAKYCRSYLLRLNGKLREAGEGFMEIEHLADRSLNHQQDAWECFFLGHHWENMWQWCDRYPEAPAAKWEPVAAFMAQINPKLDASETVAVLAEFTVYLPSILPSKCDHSIWQAVFECYLQGIEEALLAVASLSAKHLDSWEKTLIKIAETGFQGDRTLALAASCAYRDFRCQDAVTLWDKCEDRSYQEHRSYFSAKGMFASVPENVRWFNRAQQPDHIVAIWQNEKHQHQMAVWQPVLAELRQALEKTENYRDLVAIDIKLNQWVRVVRLVASRLQVQDPAFDATFRLQILNRLTSDPLFNPQSIQNEAKQLQISVQTAREAISNFVVETTQLKAWEADLKNVEYIGQFLASIGELVPALGFYKRFRGAADLQLCGLARSRWSQIKHQQAEHSQKRGKIELASRQRQDAERTIESWWCSPKLYVLPKTTSKEIDRALFAALSQKITNRLQKLSPIELKQVYDYINSLESQRDLF</sequence>
<accession>A0A2T1C3I0</accession>
<keyword evidence="2" id="KW-1185">Reference proteome</keyword>
<dbReference type="Proteomes" id="UP000238762">
    <property type="component" value="Unassembled WGS sequence"/>
</dbReference>
<comment type="caution">
    <text evidence="1">The sequence shown here is derived from an EMBL/GenBank/DDBJ whole genome shotgun (WGS) entry which is preliminary data.</text>
</comment>